<gene>
    <name evidence="1" type="ORF">EZS28_009420</name>
</gene>
<accession>A0A5J4WKI8</accession>
<dbReference type="EMBL" id="SNRW01001780">
    <property type="protein sequence ID" value="KAA6395052.1"/>
    <property type="molecule type" value="Genomic_DNA"/>
</dbReference>
<name>A0A5J4WKI8_9EUKA</name>
<protein>
    <submittedName>
        <fullName evidence="1">Uncharacterized protein</fullName>
    </submittedName>
</protein>
<evidence type="ECO:0000313" key="1">
    <source>
        <dbReference type="EMBL" id="KAA6395052.1"/>
    </source>
</evidence>
<comment type="caution">
    <text evidence="1">The sequence shown here is derived from an EMBL/GenBank/DDBJ whole genome shotgun (WGS) entry which is preliminary data.</text>
</comment>
<proteinExistence type="predicted"/>
<dbReference type="AlphaFoldDB" id="A0A5J4WKI8"/>
<dbReference type="Proteomes" id="UP000324800">
    <property type="component" value="Unassembled WGS sequence"/>
</dbReference>
<reference evidence="1 2" key="1">
    <citation type="submission" date="2019-03" db="EMBL/GenBank/DDBJ databases">
        <title>Single cell metagenomics reveals metabolic interactions within the superorganism composed of flagellate Streblomastix strix and complex community of Bacteroidetes bacteria on its surface.</title>
        <authorList>
            <person name="Treitli S.C."/>
            <person name="Kolisko M."/>
            <person name="Husnik F."/>
            <person name="Keeling P."/>
            <person name="Hampl V."/>
        </authorList>
    </citation>
    <scope>NUCLEOTIDE SEQUENCE [LARGE SCALE GENOMIC DNA]</scope>
    <source>
        <strain evidence="1">ST1C</strain>
    </source>
</reference>
<organism evidence="1 2">
    <name type="scientific">Streblomastix strix</name>
    <dbReference type="NCBI Taxonomy" id="222440"/>
    <lineage>
        <taxon>Eukaryota</taxon>
        <taxon>Metamonada</taxon>
        <taxon>Preaxostyla</taxon>
        <taxon>Oxymonadida</taxon>
        <taxon>Streblomastigidae</taxon>
        <taxon>Streblomastix</taxon>
    </lineage>
</organism>
<evidence type="ECO:0000313" key="2">
    <source>
        <dbReference type="Proteomes" id="UP000324800"/>
    </source>
</evidence>
<sequence>MITPVNVHRFVANEIGYIALGGAEGVMFISFVQTSDQVKQVLATRSFDSSYVALNRLTYFNLPVIVYQTEPSNLTYLISVSDLEYIHVFVQKFDKSVGALTISDIGLVPPAPKSLTLPPNSDIGLEPPAQSKITVLSAPDLINDDPVTVDIPSMELTNLQPLLNVLFVVIVFEVPNVTQLTISVVSSFSSNKSSGFGFEQTSSLAKVSLLLQQLLKSTSSVSILNII</sequence>